<reference evidence="1" key="1">
    <citation type="submission" date="2020-03" db="EMBL/GenBank/DDBJ databases">
        <title>The deep terrestrial virosphere.</title>
        <authorList>
            <person name="Holmfeldt K."/>
            <person name="Nilsson E."/>
            <person name="Simone D."/>
            <person name="Lopez-Fernandez M."/>
            <person name="Wu X."/>
            <person name="de Brujin I."/>
            <person name="Lundin D."/>
            <person name="Andersson A."/>
            <person name="Bertilsson S."/>
            <person name="Dopson M."/>
        </authorList>
    </citation>
    <scope>NUCLEOTIDE SEQUENCE</scope>
    <source>
        <strain evidence="1">MM415B00849</strain>
    </source>
</reference>
<accession>A0A6M3IWF9</accession>
<dbReference type="EMBL" id="MT141458">
    <property type="protein sequence ID" value="QJA61946.1"/>
    <property type="molecule type" value="Genomic_DNA"/>
</dbReference>
<organism evidence="1">
    <name type="scientific">viral metagenome</name>
    <dbReference type="NCBI Taxonomy" id="1070528"/>
    <lineage>
        <taxon>unclassified sequences</taxon>
        <taxon>metagenomes</taxon>
        <taxon>organismal metagenomes</taxon>
    </lineage>
</organism>
<sequence>MNTKSGGARIGVNTPFYYRDILVDGAIATDGVQWSTVATVGTTAAEVFSKFIDPGVTVGVKKMYVAFSERFTGLNGSFVASMNYYWQARTEAKVPSGGQGNLANLTGAWVNLTGTYQKAVGTLTTSDDTPNGYAAVASIPYAPIRVRLMAVGIQAAVMTGKIKNSSIVELMGNVIPGV</sequence>
<protein>
    <submittedName>
        <fullName evidence="1">Uncharacterized protein</fullName>
    </submittedName>
</protein>
<name>A0A6M3IWF9_9ZZZZ</name>
<evidence type="ECO:0000313" key="1">
    <source>
        <dbReference type="EMBL" id="QJA61946.1"/>
    </source>
</evidence>
<proteinExistence type="predicted"/>
<gene>
    <name evidence="1" type="ORF">MM415B00849_0003</name>
</gene>
<dbReference type="AlphaFoldDB" id="A0A6M3IWF9"/>